<feature type="transmembrane region" description="Helical" evidence="6">
    <location>
        <begin position="192"/>
        <end position="215"/>
    </location>
</feature>
<feature type="transmembrane region" description="Helical" evidence="6">
    <location>
        <begin position="55"/>
        <end position="79"/>
    </location>
</feature>
<evidence type="ECO:0000256" key="4">
    <source>
        <dbReference type="ARBA" id="ARBA00022989"/>
    </source>
</evidence>
<evidence type="ECO:0000256" key="2">
    <source>
        <dbReference type="ARBA" id="ARBA00009565"/>
    </source>
</evidence>
<dbReference type="GO" id="GO:0016020">
    <property type="term" value="C:membrane"/>
    <property type="evidence" value="ECO:0007669"/>
    <property type="project" value="UniProtKB-SubCell"/>
</dbReference>
<dbReference type="STRING" id="8078.ENSFHEP00000022554"/>
<comment type="subcellular location">
    <subcellularLocation>
        <location evidence="1">Membrane</location>
        <topology evidence="1">Multi-pass membrane protein</topology>
    </subcellularLocation>
</comment>
<keyword evidence="4 6" id="KW-1133">Transmembrane helix</keyword>
<evidence type="ECO:0000256" key="3">
    <source>
        <dbReference type="ARBA" id="ARBA00022692"/>
    </source>
</evidence>
<keyword evidence="5 6" id="KW-0472">Membrane</keyword>
<name>A0A3Q2Q8B1_FUNHE</name>
<evidence type="ECO:0000256" key="6">
    <source>
        <dbReference type="SAM" id="Phobius"/>
    </source>
</evidence>
<feature type="transmembrane region" description="Helical" evidence="6">
    <location>
        <begin position="115"/>
        <end position="141"/>
    </location>
</feature>
<sequence>MSVTMAKQDGVTVFTIQSNPQSPWPPVCQILKSLCYNPLCCSVSQHLRKTQGTSLSVLGAMQIMTGLLTMGFGGILRASEATYWEPNFTEFPYWLGVLFITFGSMCLLSERFPSLCLVGLTVMLNLAGVAFAITAIVLFSIQISLEFWWYCSIYSSSYSNYDRTTAAPLEREFSRQMCLEGKYVAQVIHKGINVVLIILSILELCVVISSAIIGIKTLRNFRKEENTRTDDPECNKLMLGENLSACS</sequence>
<dbReference type="GeneID" id="105939781"/>
<dbReference type="AlphaFoldDB" id="A0A3Q2Q8B1"/>
<dbReference type="PANTHER" id="PTHR23320:SF125">
    <property type="entry name" value="TRANSMEMBRANE PROTEIN 176L.1-RELATED"/>
    <property type="match status" value="1"/>
</dbReference>
<keyword evidence="3 6" id="KW-0812">Transmembrane</keyword>
<accession>A0A3Q2Q8B1</accession>
<keyword evidence="8" id="KW-1185">Reference proteome</keyword>
<dbReference type="PANTHER" id="PTHR23320">
    <property type="entry name" value="MEMBRANE-SPANNING 4-DOMAINS SUBFAMILY A MS4A -RELATED"/>
    <property type="match status" value="1"/>
</dbReference>
<dbReference type="InterPro" id="IPR030417">
    <property type="entry name" value="MS4A"/>
</dbReference>
<reference evidence="7" key="2">
    <citation type="submission" date="2025-09" db="UniProtKB">
        <authorList>
            <consortium name="Ensembl"/>
        </authorList>
    </citation>
    <scope>IDENTIFICATION</scope>
</reference>
<feature type="transmembrane region" description="Helical" evidence="6">
    <location>
        <begin position="91"/>
        <end position="108"/>
    </location>
</feature>
<evidence type="ECO:0000313" key="8">
    <source>
        <dbReference type="Proteomes" id="UP000265000"/>
    </source>
</evidence>
<protein>
    <submittedName>
        <fullName evidence="7">Membrane-spanning 4-domains subfamily A member 18</fullName>
    </submittedName>
</protein>
<evidence type="ECO:0000256" key="1">
    <source>
        <dbReference type="ARBA" id="ARBA00004141"/>
    </source>
</evidence>
<dbReference type="Ensembl" id="ENSFHET00000012582.1">
    <property type="protein sequence ID" value="ENSFHEP00000022554.1"/>
    <property type="gene ID" value="ENSFHEG00000003005.1"/>
</dbReference>
<organism evidence="7 8">
    <name type="scientific">Fundulus heteroclitus</name>
    <name type="common">Killifish</name>
    <name type="synonym">Mummichog</name>
    <dbReference type="NCBI Taxonomy" id="8078"/>
    <lineage>
        <taxon>Eukaryota</taxon>
        <taxon>Metazoa</taxon>
        <taxon>Chordata</taxon>
        <taxon>Craniata</taxon>
        <taxon>Vertebrata</taxon>
        <taxon>Euteleostomi</taxon>
        <taxon>Actinopterygii</taxon>
        <taxon>Neopterygii</taxon>
        <taxon>Teleostei</taxon>
        <taxon>Neoteleostei</taxon>
        <taxon>Acanthomorphata</taxon>
        <taxon>Ovalentaria</taxon>
        <taxon>Atherinomorphae</taxon>
        <taxon>Cyprinodontiformes</taxon>
        <taxon>Fundulidae</taxon>
        <taxon>Fundulus</taxon>
    </lineage>
</organism>
<dbReference type="Pfam" id="PF04103">
    <property type="entry name" value="CD20"/>
    <property type="match status" value="1"/>
</dbReference>
<dbReference type="Proteomes" id="UP000265000">
    <property type="component" value="Unplaced"/>
</dbReference>
<reference evidence="7" key="1">
    <citation type="submission" date="2025-08" db="UniProtKB">
        <authorList>
            <consortium name="Ensembl"/>
        </authorList>
    </citation>
    <scope>IDENTIFICATION</scope>
</reference>
<dbReference type="OrthoDB" id="8951938at2759"/>
<dbReference type="GeneTree" id="ENSGT00510000051675"/>
<comment type="similarity">
    <text evidence="2">Belongs to the MS4A family.</text>
</comment>
<evidence type="ECO:0000313" key="7">
    <source>
        <dbReference type="Ensembl" id="ENSFHEP00000022554.1"/>
    </source>
</evidence>
<proteinExistence type="inferred from homology"/>
<evidence type="ECO:0000256" key="5">
    <source>
        <dbReference type="ARBA" id="ARBA00023136"/>
    </source>
</evidence>
<dbReference type="InterPro" id="IPR007237">
    <property type="entry name" value="CD20-like"/>
</dbReference>